<proteinExistence type="inferred from homology"/>
<keyword evidence="5" id="KW-0963">Cytoplasm</keyword>
<dbReference type="RefSeq" id="WP_221029789.1">
    <property type="nucleotide sequence ID" value="NZ_CP139781.1"/>
</dbReference>
<dbReference type="Pfam" id="PF00889">
    <property type="entry name" value="EF_TS"/>
    <property type="match status" value="1"/>
</dbReference>
<dbReference type="Gene3D" id="1.10.286.20">
    <property type="match status" value="1"/>
</dbReference>
<dbReference type="EMBL" id="CP139781">
    <property type="protein sequence ID" value="WRQ89523.1"/>
    <property type="molecule type" value="Genomic_DNA"/>
</dbReference>
<dbReference type="Gene3D" id="3.30.479.20">
    <property type="entry name" value="Elongation factor Ts, dimerisation domain"/>
    <property type="match status" value="1"/>
</dbReference>
<dbReference type="InterPro" id="IPR009060">
    <property type="entry name" value="UBA-like_sf"/>
</dbReference>
<reference evidence="9 10" key="1">
    <citation type="submission" date="2023-12" db="EMBL/GenBank/DDBJ databases">
        <title>Description of an unclassified Opitutus bacterium of Verrucomicrobiota.</title>
        <authorList>
            <person name="Zhang D.-F."/>
        </authorList>
    </citation>
    <scope>NUCLEOTIDE SEQUENCE [LARGE SCALE GENOMIC DNA]</scope>
    <source>
        <strain evidence="9 10">WL0086</strain>
    </source>
</reference>
<dbReference type="CDD" id="cd14275">
    <property type="entry name" value="UBA_EF-Ts"/>
    <property type="match status" value="1"/>
</dbReference>
<sequence length="197" mass="21615">MSTEITAKMVNDLRKATGAGLMKCKKALVDANGDVEEATTILRKQGEANAVKKGDREAKDGIIESYIHLGGKVGVLIEVNCETDFVARNDDFKAFVKDICLHIAAVAPTAVTREEVPAELVEKEREIAASQAEGKPPMAVQKIVEGKLEKFYAQSVLLDQPFVKNPDQTIRDLVTATIQKTGENIQIRRFTRYQLGA</sequence>
<organism evidence="9 10">
    <name type="scientific">Actomonas aquatica</name>
    <dbReference type="NCBI Taxonomy" id="2866162"/>
    <lineage>
        <taxon>Bacteria</taxon>
        <taxon>Pseudomonadati</taxon>
        <taxon>Verrucomicrobiota</taxon>
        <taxon>Opitutia</taxon>
        <taxon>Opitutales</taxon>
        <taxon>Opitutaceae</taxon>
        <taxon>Actomonas</taxon>
    </lineage>
</organism>
<protein>
    <recommendedName>
        <fullName evidence="2 5">Elongation factor Ts</fullName>
        <shortName evidence="5">EF-Ts</shortName>
    </recommendedName>
</protein>
<dbReference type="InterPro" id="IPR018101">
    <property type="entry name" value="Transl_elong_Ts_CS"/>
</dbReference>
<keyword evidence="3 5" id="KW-0251">Elongation factor</keyword>
<dbReference type="InterPro" id="IPR036402">
    <property type="entry name" value="EF-Ts_dimer_sf"/>
</dbReference>
<comment type="subcellular location">
    <subcellularLocation>
        <location evidence="5 7">Cytoplasm</location>
    </subcellularLocation>
</comment>
<dbReference type="InterPro" id="IPR001816">
    <property type="entry name" value="Transl_elong_EFTs/EF1B"/>
</dbReference>
<comment type="similarity">
    <text evidence="1 5 6">Belongs to the EF-Ts family.</text>
</comment>
<dbReference type="NCBIfam" id="TIGR00116">
    <property type="entry name" value="tsf"/>
    <property type="match status" value="1"/>
</dbReference>
<dbReference type="SUPFAM" id="SSF46934">
    <property type="entry name" value="UBA-like"/>
    <property type="match status" value="1"/>
</dbReference>
<evidence type="ECO:0000259" key="8">
    <source>
        <dbReference type="Pfam" id="PF00889"/>
    </source>
</evidence>
<evidence type="ECO:0000256" key="1">
    <source>
        <dbReference type="ARBA" id="ARBA00005532"/>
    </source>
</evidence>
<dbReference type="Gene3D" id="1.10.8.10">
    <property type="entry name" value="DNA helicase RuvA subunit, C-terminal domain"/>
    <property type="match status" value="1"/>
</dbReference>
<evidence type="ECO:0000256" key="3">
    <source>
        <dbReference type="ARBA" id="ARBA00022768"/>
    </source>
</evidence>
<keyword evidence="10" id="KW-1185">Reference proteome</keyword>
<evidence type="ECO:0000256" key="2">
    <source>
        <dbReference type="ARBA" id="ARBA00016956"/>
    </source>
</evidence>
<evidence type="ECO:0000256" key="7">
    <source>
        <dbReference type="RuleBase" id="RU000643"/>
    </source>
</evidence>
<evidence type="ECO:0000313" key="9">
    <source>
        <dbReference type="EMBL" id="WRQ89523.1"/>
    </source>
</evidence>
<dbReference type="PANTHER" id="PTHR11741">
    <property type="entry name" value="ELONGATION FACTOR TS"/>
    <property type="match status" value="1"/>
</dbReference>
<evidence type="ECO:0000256" key="6">
    <source>
        <dbReference type="RuleBase" id="RU000642"/>
    </source>
</evidence>
<dbReference type="HAMAP" id="MF_00050">
    <property type="entry name" value="EF_Ts"/>
    <property type="match status" value="1"/>
</dbReference>
<dbReference type="PROSITE" id="PS01127">
    <property type="entry name" value="EF_TS_2"/>
    <property type="match status" value="1"/>
</dbReference>
<dbReference type="PROSITE" id="PS01126">
    <property type="entry name" value="EF_TS_1"/>
    <property type="match status" value="1"/>
</dbReference>
<evidence type="ECO:0000313" key="10">
    <source>
        <dbReference type="Proteomes" id="UP000738431"/>
    </source>
</evidence>
<comment type="function">
    <text evidence="5 6">Associates with the EF-Tu.GDP complex and induces the exchange of GDP to GTP. It remains bound to the aminoacyl-tRNA.EF-Tu.GTP complex up to the GTP hydrolysis stage on the ribosome.</text>
</comment>
<dbReference type="InterPro" id="IPR014039">
    <property type="entry name" value="Transl_elong_EFTs/EF1B_dimer"/>
</dbReference>
<evidence type="ECO:0000256" key="4">
    <source>
        <dbReference type="ARBA" id="ARBA00022917"/>
    </source>
</evidence>
<gene>
    <name evidence="5 9" type="primary">tsf</name>
    <name evidence="9" type="ORF">K1X11_008885</name>
</gene>
<dbReference type="SUPFAM" id="SSF54713">
    <property type="entry name" value="Elongation factor Ts (EF-Ts), dimerisation domain"/>
    <property type="match status" value="1"/>
</dbReference>
<dbReference type="PANTHER" id="PTHR11741:SF0">
    <property type="entry name" value="ELONGATION FACTOR TS, MITOCHONDRIAL"/>
    <property type="match status" value="1"/>
</dbReference>
<dbReference type="GO" id="GO:0003746">
    <property type="term" value="F:translation elongation factor activity"/>
    <property type="evidence" value="ECO:0007669"/>
    <property type="project" value="UniProtKB-KW"/>
</dbReference>
<feature type="region of interest" description="Involved in Mg(2+) ion dislocation from EF-Tu" evidence="5">
    <location>
        <begin position="83"/>
        <end position="86"/>
    </location>
</feature>
<feature type="domain" description="Translation elongation factor EFTs/EF1B dimerisation" evidence="8">
    <location>
        <begin position="6"/>
        <end position="196"/>
    </location>
</feature>
<accession>A0ABZ1CDG2</accession>
<keyword evidence="4 5" id="KW-0648">Protein biosynthesis</keyword>
<dbReference type="Proteomes" id="UP000738431">
    <property type="component" value="Chromosome"/>
</dbReference>
<name>A0ABZ1CDG2_9BACT</name>
<evidence type="ECO:0000256" key="5">
    <source>
        <dbReference type="HAMAP-Rule" id="MF_00050"/>
    </source>
</evidence>